<evidence type="ECO:0008006" key="2">
    <source>
        <dbReference type="Google" id="ProtNLM"/>
    </source>
</evidence>
<accession>A0A0F9EZY3</accession>
<name>A0A0F9EZY3_9ZZZZ</name>
<comment type="caution">
    <text evidence="1">The sequence shown here is derived from an EMBL/GenBank/DDBJ whole genome shotgun (WGS) entry which is preliminary data.</text>
</comment>
<proteinExistence type="predicted"/>
<organism evidence="1">
    <name type="scientific">marine sediment metagenome</name>
    <dbReference type="NCBI Taxonomy" id="412755"/>
    <lineage>
        <taxon>unclassified sequences</taxon>
        <taxon>metagenomes</taxon>
        <taxon>ecological metagenomes</taxon>
    </lineage>
</organism>
<dbReference type="AlphaFoldDB" id="A0A0F9EZY3"/>
<protein>
    <recommendedName>
        <fullName evidence="2">Capsid protein</fullName>
    </recommendedName>
</protein>
<dbReference type="EMBL" id="LAZR01034775">
    <property type="protein sequence ID" value="KKL44397.1"/>
    <property type="molecule type" value="Genomic_DNA"/>
</dbReference>
<reference evidence="1" key="1">
    <citation type="journal article" date="2015" name="Nature">
        <title>Complex archaea that bridge the gap between prokaryotes and eukaryotes.</title>
        <authorList>
            <person name="Spang A."/>
            <person name="Saw J.H."/>
            <person name="Jorgensen S.L."/>
            <person name="Zaremba-Niedzwiedzka K."/>
            <person name="Martijn J."/>
            <person name="Lind A.E."/>
            <person name="van Eijk R."/>
            <person name="Schleper C."/>
            <person name="Guy L."/>
            <person name="Ettema T.J."/>
        </authorList>
    </citation>
    <scope>NUCLEOTIDE SEQUENCE</scope>
</reference>
<gene>
    <name evidence="1" type="ORF">LCGC14_2366090</name>
</gene>
<evidence type="ECO:0000313" key="1">
    <source>
        <dbReference type="EMBL" id="KKL44397.1"/>
    </source>
</evidence>
<sequence length="308" mass="33745">MAWVWDAPTGTFKNHALSTKIRREAIADVQVMKFLRPEPGYGKHKGESVTITRVMKLPIAGRVSETDRLPSGRPAIQTKQVTVSQWGFKIPMTQFELDLAHFNMLNPFQAALRDQMSLTMDVMGADALKTTPYKYIPTVAGGTFDTDGTPNTTADKNLGISDLRKLWDELRGVLKCPTFRNGQYIGILSTRAARGLKNDPEYKDWLAPGTSKPLLSGQLPAVIENFALFETNHTDAFADLVGASTTTGEAVFFGADAGFTIEVQTPELRAGIPEELGTFREVGWVGTIEAGLTWEVAANARVIHVTSD</sequence>